<keyword evidence="3 5" id="KW-1133">Transmembrane helix</keyword>
<protein>
    <submittedName>
        <fullName evidence="7">Ferric reductase</fullName>
    </submittedName>
</protein>
<keyword evidence="8" id="KW-1185">Reference proteome</keyword>
<gene>
    <name evidence="7" type="ORF">OCH239_16935</name>
</gene>
<dbReference type="STRING" id="1449350.OCH239_16935"/>
<evidence type="ECO:0000313" key="7">
    <source>
        <dbReference type="EMBL" id="ETX12817.1"/>
    </source>
</evidence>
<dbReference type="eggNOG" id="COG4097">
    <property type="taxonomic scope" value="Bacteria"/>
</dbReference>
<feature type="domain" description="Ferric oxidoreductase" evidence="6">
    <location>
        <begin position="43"/>
        <end position="156"/>
    </location>
</feature>
<evidence type="ECO:0000259" key="6">
    <source>
        <dbReference type="Pfam" id="PF01794"/>
    </source>
</evidence>
<dbReference type="GO" id="GO:0016020">
    <property type="term" value="C:membrane"/>
    <property type="evidence" value="ECO:0007669"/>
    <property type="project" value="UniProtKB-SubCell"/>
</dbReference>
<feature type="transmembrane region" description="Helical" evidence="5">
    <location>
        <begin position="171"/>
        <end position="192"/>
    </location>
</feature>
<dbReference type="EMBL" id="JALZ01000050">
    <property type="protein sequence ID" value="ETX12817.1"/>
    <property type="molecule type" value="Genomic_DNA"/>
</dbReference>
<evidence type="ECO:0000313" key="8">
    <source>
        <dbReference type="Proteomes" id="UP000022447"/>
    </source>
</evidence>
<keyword evidence="2 5" id="KW-0812">Transmembrane</keyword>
<name>X7EA48_9RHOB</name>
<organism evidence="7 8">
    <name type="scientific">Roseivivax halodurans JCM 10272</name>
    <dbReference type="NCBI Taxonomy" id="1449350"/>
    <lineage>
        <taxon>Bacteria</taxon>
        <taxon>Pseudomonadati</taxon>
        <taxon>Pseudomonadota</taxon>
        <taxon>Alphaproteobacteria</taxon>
        <taxon>Rhodobacterales</taxon>
        <taxon>Roseobacteraceae</taxon>
        <taxon>Roseivivax</taxon>
    </lineage>
</organism>
<keyword evidence="4 5" id="KW-0472">Membrane</keyword>
<feature type="transmembrane region" description="Helical" evidence="5">
    <location>
        <begin position="76"/>
        <end position="94"/>
    </location>
</feature>
<dbReference type="AlphaFoldDB" id="X7EA48"/>
<feature type="transmembrane region" description="Helical" evidence="5">
    <location>
        <begin position="40"/>
        <end position="64"/>
    </location>
</feature>
<comment type="caution">
    <text evidence="7">The sequence shown here is derived from an EMBL/GenBank/DDBJ whole genome shotgun (WGS) entry which is preliminary data.</text>
</comment>
<comment type="subcellular location">
    <subcellularLocation>
        <location evidence="1">Membrane</location>
        <topology evidence="1">Multi-pass membrane protein</topology>
    </subcellularLocation>
</comment>
<sequence length="203" mass="21489">MPLLRSILIWAALVCAVFVPLAVAAGSPLLEWRGDVYIAAGLAGVVALSLVLVQPLLAAGYLPGLAAPKGRRVHRWIGAGLVVAIVVHVGGLWVTSPPDVIDALLFTSPAPFSAWGVVAMWAAFASALVAMLRGRIGLRPRHWRVLHTGLVMLIAVGSVVHTLLIEGTMGPVSKLVLCLLVLAATGMAIADLRVWTLLRRRRT</sequence>
<feature type="transmembrane region" description="Helical" evidence="5">
    <location>
        <begin position="114"/>
        <end position="133"/>
    </location>
</feature>
<dbReference type="RefSeq" id="WP_157577975.1">
    <property type="nucleotide sequence ID" value="NZ_JALZ01000050.1"/>
</dbReference>
<evidence type="ECO:0000256" key="1">
    <source>
        <dbReference type="ARBA" id="ARBA00004141"/>
    </source>
</evidence>
<reference evidence="7 8" key="1">
    <citation type="submission" date="2014-01" db="EMBL/GenBank/DDBJ databases">
        <title>Roseivivax halodurans JCM 10272 Genome Sequencing.</title>
        <authorList>
            <person name="Lai Q."/>
            <person name="Li G."/>
            <person name="Shao Z."/>
        </authorList>
    </citation>
    <scope>NUCLEOTIDE SEQUENCE [LARGE SCALE GENOMIC DNA]</scope>
    <source>
        <strain evidence="7 8">JCM 10272</strain>
    </source>
</reference>
<dbReference type="OrthoDB" id="7917288at2"/>
<dbReference type="InterPro" id="IPR013130">
    <property type="entry name" value="Fe3_Rdtase_TM_dom"/>
</dbReference>
<dbReference type="PATRIC" id="fig|1449350.3.peg.3992"/>
<evidence type="ECO:0000256" key="4">
    <source>
        <dbReference type="ARBA" id="ARBA00023136"/>
    </source>
</evidence>
<feature type="transmembrane region" description="Helical" evidence="5">
    <location>
        <begin position="145"/>
        <end position="165"/>
    </location>
</feature>
<dbReference type="Proteomes" id="UP000022447">
    <property type="component" value="Unassembled WGS sequence"/>
</dbReference>
<accession>X7EA48</accession>
<proteinExistence type="predicted"/>
<dbReference type="Pfam" id="PF01794">
    <property type="entry name" value="Ferric_reduct"/>
    <property type="match status" value="1"/>
</dbReference>
<evidence type="ECO:0000256" key="2">
    <source>
        <dbReference type="ARBA" id="ARBA00022692"/>
    </source>
</evidence>
<evidence type="ECO:0000256" key="3">
    <source>
        <dbReference type="ARBA" id="ARBA00022989"/>
    </source>
</evidence>
<evidence type="ECO:0000256" key="5">
    <source>
        <dbReference type="SAM" id="Phobius"/>
    </source>
</evidence>